<sequence length="139" mass="15686">MKGKWTGKYWFSGKIPDVLKGRKTEFELIIDNFSNSKISGKIADNIKTGGTKGIGTIQGTVKGNKIKFVKRMPVSTAILKDGTRIEENKPHRPIYYKGIIDYKTGSIKGTWRFKIGFGLIKGRFAFFPGTYGEWEMKQA</sequence>
<comment type="caution">
    <text evidence="1">The sequence shown here is derived from an EMBL/GenBank/DDBJ whole genome shotgun (WGS) entry which is preliminary data.</text>
</comment>
<evidence type="ECO:0000313" key="1">
    <source>
        <dbReference type="EMBL" id="NME71247.1"/>
    </source>
</evidence>
<evidence type="ECO:0000313" key="2">
    <source>
        <dbReference type="Proteomes" id="UP000576082"/>
    </source>
</evidence>
<dbReference type="RefSeq" id="WP_169659468.1">
    <property type="nucleotide sequence ID" value="NZ_JABANE010000091.1"/>
</dbReference>
<organism evidence="1 2">
    <name type="scientific">Flammeovirga aprica JL-4</name>
    <dbReference type="NCBI Taxonomy" id="694437"/>
    <lineage>
        <taxon>Bacteria</taxon>
        <taxon>Pseudomonadati</taxon>
        <taxon>Bacteroidota</taxon>
        <taxon>Cytophagia</taxon>
        <taxon>Cytophagales</taxon>
        <taxon>Flammeovirgaceae</taxon>
        <taxon>Flammeovirga</taxon>
    </lineage>
</organism>
<protein>
    <submittedName>
        <fullName evidence="1">Uncharacterized protein</fullName>
    </submittedName>
</protein>
<dbReference type="AlphaFoldDB" id="A0A7X9XBY8"/>
<keyword evidence="2" id="KW-1185">Reference proteome</keyword>
<name>A0A7X9XBY8_9BACT</name>
<dbReference type="Proteomes" id="UP000576082">
    <property type="component" value="Unassembled WGS sequence"/>
</dbReference>
<reference evidence="1 2" key="1">
    <citation type="submission" date="2020-04" db="EMBL/GenBank/DDBJ databases">
        <title>Flammeovirga sp. SR4, a novel species isolated from seawater.</title>
        <authorList>
            <person name="Wang X."/>
        </authorList>
    </citation>
    <scope>NUCLEOTIDE SEQUENCE [LARGE SCALE GENOMIC DNA]</scope>
    <source>
        <strain evidence="1 2">ATCC 23126</strain>
    </source>
</reference>
<accession>A0A7X9XBY8</accession>
<gene>
    <name evidence="1" type="ORF">HHU12_25000</name>
</gene>
<proteinExistence type="predicted"/>
<dbReference type="EMBL" id="JABANE010000091">
    <property type="protein sequence ID" value="NME71247.1"/>
    <property type="molecule type" value="Genomic_DNA"/>
</dbReference>